<gene>
    <name evidence="3" type="ORF">C2E21_6824</name>
</gene>
<dbReference type="InterPro" id="IPR039448">
    <property type="entry name" value="Beta_helix"/>
</dbReference>
<dbReference type="SUPFAM" id="SSF51126">
    <property type="entry name" value="Pectin lyase-like"/>
    <property type="match status" value="1"/>
</dbReference>
<organism evidence="3 4">
    <name type="scientific">Chlorella sorokiniana</name>
    <name type="common">Freshwater green alga</name>
    <dbReference type="NCBI Taxonomy" id="3076"/>
    <lineage>
        <taxon>Eukaryota</taxon>
        <taxon>Viridiplantae</taxon>
        <taxon>Chlorophyta</taxon>
        <taxon>core chlorophytes</taxon>
        <taxon>Trebouxiophyceae</taxon>
        <taxon>Chlorellales</taxon>
        <taxon>Chlorellaceae</taxon>
        <taxon>Chlorella clade</taxon>
        <taxon>Chlorella</taxon>
    </lineage>
</organism>
<dbReference type="Proteomes" id="UP000239899">
    <property type="component" value="Unassembled WGS sequence"/>
</dbReference>
<protein>
    <submittedName>
        <fullName evidence="3">Right handed beta helix region</fullName>
    </submittedName>
</protein>
<evidence type="ECO:0000313" key="4">
    <source>
        <dbReference type="Proteomes" id="UP000239899"/>
    </source>
</evidence>
<reference evidence="3 4" key="1">
    <citation type="journal article" date="2018" name="Plant J.">
        <title>Genome sequences of Chlorella sorokiniana UTEX 1602 and Micractinium conductrix SAG 241.80: implications to maltose excretion by a green alga.</title>
        <authorList>
            <person name="Arriola M.B."/>
            <person name="Velmurugan N."/>
            <person name="Zhang Y."/>
            <person name="Plunkett M.H."/>
            <person name="Hondzo H."/>
            <person name="Barney B.M."/>
        </authorList>
    </citation>
    <scope>NUCLEOTIDE SEQUENCE [LARGE SCALE GENOMIC DNA]</scope>
    <source>
        <strain evidence="4">UTEX 1602</strain>
    </source>
</reference>
<dbReference type="AlphaFoldDB" id="A0A2P6TKL6"/>
<dbReference type="Gene3D" id="2.160.20.10">
    <property type="entry name" value="Single-stranded right-handed beta-helix, Pectin lyase-like"/>
    <property type="match status" value="1"/>
</dbReference>
<evidence type="ECO:0000259" key="2">
    <source>
        <dbReference type="Pfam" id="PF13229"/>
    </source>
</evidence>
<dbReference type="OrthoDB" id="538203at2759"/>
<feature type="signal peptide" evidence="1">
    <location>
        <begin position="1"/>
        <end position="25"/>
    </location>
</feature>
<comment type="caution">
    <text evidence="3">The sequence shown here is derived from an EMBL/GenBank/DDBJ whole genome shotgun (WGS) entry which is preliminary data.</text>
</comment>
<proteinExistence type="predicted"/>
<dbReference type="InterPro" id="IPR012334">
    <property type="entry name" value="Pectin_lyas_fold"/>
</dbReference>
<sequence length="1099" mass="119718">MRARDGCSCVLLAVFALALPLLAAAQQAGGEQGQQVQARVQLEPASGDSPSETAPLALALTPGACSSCAALELQAFTSGDCSGDAAVSNFFDFSADSALLACAAAGCLAATPSAVRLPTGRPYAMGWASMGIGTRRRIIWVDPTNGRDSYSGATSGRAVKTFIKAWGMVPDAPTKPYHIIILPGTFLPAQVPSWLRNKRGSFANPIIVEGQGAPSSIVFRTYLNIENVSYLYLVGFSILHPGNTDGDHPFHAHNCTGLLLRKLYGQVIDSTLHDVGFGFYFKGGSAHIVIAGNRIYRTEQMGLMVGFDTGFEFMTAPWIRYEAYDIKVFNNVVHDIDGPGLAIYGGYNILVAHNTFYKVGQQTDSLLVVSPGRRTCDGEWIDDSGIDYCQRHRLLGGWGPPSDDPWRVLSLPNNGILIASNIFLNPTGTRTQHFYVSGPEPFCNTEMGEPGCQRCTDLPGTVASDTNLFIRGNVVWNIAREADGATPLGFEWSGGCQGRSTCNETLVRAANAINDPAVKPQLFNPAGGDFRLHKASVTKFKRLNGDAARHLQHTDSVTKSLNLSPNYATHLNSGIRELLQNWHDECLVLAGGGALEVQDLTPAAAALARDLLLVATAGGRCSGYLALSGVRGSADTCNVWLCNYGSTLSMAAMTMGQSSKRSNDSLAGCFGEGAKVEINRITASGASVTYLTSNQEWSFRYEQEFGTEVLHLHSRRISDQPSGNTLVVVRGAQRSWFQRHNYLFLLPKPYACFGGSGSSSASQVELLPEAQHGRRLYVHGFFVSQADNLPLHGLNFCGSHAALLSMGFGRDRNSVNAGALVMQVPQLFVELKGDAARQRELAQLLYAVLDKHPRSAWSSVHWLFRQAEPDRLMADAMYQVFWEQHSRSSIPAAGSGINTDAEYLGIKSVSDTLFKVLERSQHHPTLDQLWERQFQRLLAIPDHVWREGDAADSYRATLIRTLLATFPQHLTPANLRVKALPAGNRNIVVALQRGQPSGRQRAAAAQGPMFIVDLTALSQEEVHRRLRESDPNFECDYQHCACLPIALEPVARAKHWFITTCHELAHNFVRAHNSAFADVMGQIVLRYAPRFTSMYDPAA</sequence>
<keyword evidence="4" id="KW-1185">Reference proteome</keyword>
<dbReference type="Pfam" id="PF13229">
    <property type="entry name" value="Beta_helix"/>
    <property type="match status" value="1"/>
</dbReference>
<evidence type="ECO:0000313" key="3">
    <source>
        <dbReference type="EMBL" id="PRW44629.1"/>
    </source>
</evidence>
<dbReference type="EMBL" id="LHPG02000013">
    <property type="protein sequence ID" value="PRW44629.1"/>
    <property type="molecule type" value="Genomic_DNA"/>
</dbReference>
<keyword evidence="1" id="KW-0732">Signal</keyword>
<evidence type="ECO:0000256" key="1">
    <source>
        <dbReference type="SAM" id="SignalP"/>
    </source>
</evidence>
<feature type="domain" description="Right handed beta helix" evidence="2">
    <location>
        <begin position="263"/>
        <end position="359"/>
    </location>
</feature>
<dbReference type="InterPro" id="IPR011050">
    <property type="entry name" value="Pectin_lyase_fold/virulence"/>
</dbReference>
<feature type="chain" id="PRO_5015156239" evidence="1">
    <location>
        <begin position="26"/>
        <end position="1099"/>
    </location>
</feature>
<name>A0A2P6TKL6_CHLSO</name>
<accession>A0A2P6TKL6</accession>